<dbReference type="Proteomes" id="UP000549797">
    <property type="component" value="Unassembled WGS sequence"/>
</dbReference>
<dbReference type="Proteomes" id="UP000563820">
    <property type="component" value="Unassembled WGS sequence"/>
</dbReference>
<reference evidence="2" key="2">
    <citation type="submission" date="2020-06" db="EMBL/GenBank/DDBJ databases">
        <authorList>
            <person name="Wang Y."/>
        </authorList>
    </citation>
    <scope>NUCLEOTIDE SEQUENCE</scope>
    <source>
        <strain evidence="5">D1a</strain>
        <strain evidence="1">L14</strain>
        <strain evidence="4">T1C4</strain>
        <strain evidence="2">T1L11</strain>
        <strain evidence="3">T3L1</strain>
    </source>
</reference>
<accession>A0A7K4MIE5</accession>
<proteinExistence type="predicted"/>
<gene>
    <name evidence="4" type="ORF">HX847_04095</name>
    <name evidence="2" type="ORF">HX848_03115</name>
    <name evidence="5" type="ORF">HX852_05955</name>
    <name evidence="3" type="ORF">HX854_04475</name>
    <name evidence="1" type="ORF">HX860_00025</name>
</gene>
<dbReference type="EMBL" id="JACATC010000004">
    <property type="protein sequence ID" value="NWJ83968.1"/>
    <property type="molecule type" value="Genomic_DNA"/>
</dbReference>
<evidence type="ECO:0000313" key="8">
    <source>
        <dbReference type="Proteomes" id="UP000559282"/>
    </source>
</evidence>
<evidence type="ECO:0000313" key="3">
    <source>
        <dbReference type="EMBL" id="NWJ83968.1"/>
    </source>
</evidence>
<reference evidence="6 7" key="1">
    <citation type="journal article" date="2019" name="Environ. Microbiol.">
        <title>Genomics insights into ecotype formation of ammonia-oxidizing archaea in the deep ocean.</title>
        <authorList>
            <person name="Wang Y."/>
            <person name="Huang J.M."/>
            <person name="Cui G.J."/>
            <person name="Nunoura T."/>
            <person name="Takaki Y."/>
            <person name="Li W.L."/>
            <person name="Li J."/>
            <person name="Gao Z.M."/>
            <person name="Takai K."/>
            <person name="Zhang A.Q."/>
            <person name="Stepanauskas R."/>
        </authorList>
    </citation>
    <scope>NUCLEOTIDE SEQUENCE [LARGE SCALE GENOMIC DNA]</scope>
    <source>
        <strain evidence="5 7">D1a</strain>
        <strain evidence="1 10">L14</strain>
        <strain evidence="4 8">T1C4</strain>
        <strain evidence="2 9">T1L11</strain>
        <strain evidence="3 6">T3L1</strain>
    </source>
</reference>
<organism evidence="2 9">
    <name type="scientific">Marine Group I thaumarchaeote</name>
    <dbReference type="NCBI Taxonomy" id="2511932"/>
    <lineage>
        <taxon>Archaea</taxon>
        <taxon>Nitrososphaerota</taxon>
        <taxon>Marine Group I</taxon>
    </lineage>
</organism>
<evidence type="ECO:0000313" key="5">
    <source>
        <dbReference type="EMBL" id="NWK09307.1"/>
    </source>
</evidence>
<protein>
    <submittedName>
        <fullName evidence="2">Uncharacterized protein</fullName>
    </submittedName>
</protein>
<evidence type="ECO:0000313" key="4">
    <source>
        <dbReference type="EMBL" id="NWK07580.1"/>
    </source>
</evidence>
<dbReference type="Proteomes" id="UP000559282">
    <property type="component" value="Unassembled WGS sequence"/>
</dbReference>
<evidence type="ECO:0000313" key="10">
    <source>
        <dbReference type="Proteomes" id="UP000587702"/>
    </source>
</evidence>
<evidence type="ECO:0000313" key="6">
    <source>
        <dbReference type="Proteomes" id="UP000520052"/>
    </source>
</evidence>
<dbReference type="Proteomes" id="UP000587702">
    <property type="component" value="Unassembled WGS sequence"/>
</dbReference>
<dbReference type="EMBL" id="JACATF010000013">
    <property type="protein sequence ID" value="NWK07580.1"/>
    <property type="molecule type" value="Genomic_DNA"/>
</dbReference>
<dbReference type="EMBL" id="JACATE010000004">
    <property type="protein sequence ID" value="NWJ28370.1"/>
    <property type="molecule type" value="Genomic_DNA"/>
</dbReference>
<dbReference type="EMBL" id="JACATI010000001">
    <property type="protein sequence ID" value="NWJ19465.1"/>
    <property type="molecule type" value="Genomic_DNA"/>
</dbReference>
<comment type="caution">
    <text evidence="2">The sequence shown here is derived from an EMBL/GenBank/DDBJ whole genome shotgun (WGS) entry which is preliminary data.</text>
</comment>
<evidence type="ECO:0000313" key="1">
    <source>
        <dbReference type="EMBL" id="NWJ19465.1"/>
    </source>
</evidence>
<dbReference type="AlphaFoldDB" id="A0A7K4MIE5"/>
<dbReference type="EMBL" id="JACATJ010000009">
    <property type="protein sequence ID" value="NWK09307.1"/>
    <property type="molecule type" value="Genomic_DNA"/>
</dbReference>
<dbReference type="Proteomes" id="UP000520052">
    <property type="component" value="Unassembled WGS sequence"/>
</dbReference>
<name>A0A7K4MIE5_9ARCH</name>
<evidence type="ECO:0000313" key="7">
    <source>
        <dbReference type="Proteomes" id="UP000549797"/>
    </source>
</evidence>
<evidence type="ECO:0000313" key="2">
    <source>
        <dbReference type="EMBL" id="NWJ28370.1"/>
    </source>
</evidence>
<sequence length="79" mass="9551">MMYYSPGVDYLCPRCESSSVRFVFDEKCRGWFEAMKLIRERKVKLSNLYKDYVDNPRLPKWTCQKCRDCGIVYKKSYLD</sequence>
<evidence type="ECO:0000313" key="9">
    <source>
        <dbReference type="Proteomes" id="UP000563820"/>
    </source>
</evidence>